<proteinExistence type="predicted"/>
<accession>K1SYV3</accession>
<dbReference type="Gene3D" id="3.90.1150.10">
    <property type="entry name" value="Aspartate Aminotransferase, domain 1"/>
    <property type="match status" value="1"/>
</dbReference>
<evidence type="ECO:0000256" key="1">
    <source>
        <dbReference type="ARBA" id="ARBA00001933"/>
    </source>
</evidence>
<keyword evidence="2 6" id="KW-0032">Aminotransferase</keyword>
<evidence type="ECO:0000256" key="4">
    <source>
        <dbReference type="ARBA" id="ARBA00022898"/>
    </source>
</evidence>
<evidence type="ECO:0000256" key="3">
    <source>
        <dbReference type="ARBA" id="ARBA00022679"/>
    </source>
</evidence>
<evidence type="ECO:0000256" key="2">
    <source>
        <dbReference type="ARBA" id="ARBA00022576"/>
    </source>
</evidence>
<dbReference type="InterPro" id="IPR015422">
    <property type="entry name" value="PyrdxlP-dep_Trfase_small"/>
</dbReference>
<protein>
    <submittedName>
        <fullName evidence="6">Histidinol-phosphate aminotransferase</fullName>
    </submittedName>
</protein>
<name>K1SYV3_9ZZZZ</name>
<dbReference type="GO" id="GO:0008483">
    <property type="term" value="F:transaminase activity"/>
    <property type="evidence" value="ECO:0007669"/>
    <property type="project" value="UniProtKB-KW"/>
</dbReference>
<keyword evidence="4" id="KW-0663">Pyridoxal phosphate</keyword>
<dbReference type="PANTHER" id="PTHR42885">
    <property type="entry name" value="HISTIDINOL-PHOSPHATE AMINOTRANSFERASE-RELATED"/>
    <property type="match status" value="1"/>
</dbReference>
<comment type="cofactor">
    <cofactor evidence="1">
        <name>pyridoxal 5'-phosphate</name>
        <dbReference type="ChEBI" id="CHEBI:597326"/>
    </cofactor>
</comment>
<keyword evidence="3 6" id="KW-0808">Transferase</keyword>
<dbReference type="InterPro" id="IPR004839">
    <property type="entry name" value="Aminotransferase_I/II_large"/>
</dbReference>
<dbReference type="SUPFAM" id="SSF53383">
    <property type="entry name" value="PLP-dependent transferases"/>
    <property type="match status" value="1"/>
</dbReference>
<dbReference type="EMBL" id="AJWZ01006176">
    <property type="protein sequence ID" value="EKC60524.1"/>
    <property type="molecule type" value="Genomic_DNA"/>
</dbReference>
<dbReference type="GO" id="GO:0030170">
    <property type="term" value="F:pyridoxal phosphate binding"/>
    <property type="evidence" value="ECO:0007669"/>
    <property type="project" value="InterPro"/>
</dbReference>
<evidence type="ECO:0000259" key="5">
    <source>
        <dbReference type="Pfam" id="PF00155"/>
    </source>
</evidence>
<dbReference type="CDD" id="cd00609">
    <property type="entry name" value="AAT_like"/>
    <property type="match status" value="1"/>
</dbReference>
<gene>
    <name evidence="6" type="ORF">OBE_08931</name>
</gene>
<evidence type="ECO:0000313" key="6">
    <source>
        <dbReference type="EMBL" id="EKC60524.1"/>
    </source>
</evidence>
<feature type="non-terminal residue" evidence="6">
    <location>
        <position position="209"/>
    </location>
</feature>
<dbReference type="Gene3D" id="3.40.640.10">
    <property type="entry name" value="Type I PLP-dependent aspartate aminotransferase-like (Major domain)"/>
    <property type="match status" value="1"/>
</dbReference>
<dbReference type="InterPro" id="IPR015424">
    <property type="entry name" value="PyrdxlP-dep_Trfase"/>
</dbReference>
<sequence length="209" mass="23095">ETHPLAFADITYSFYPVLCDLLHIPQHVIPVEEDFSLDLSKYHGLNETIVIANPNAPTTLLQPVAAIEEVVRTNPDSIVIVDEAYIDFAGPNASCVPLTKKYDNVIVVQTFSKSHNLAGARVGFCVANPELIADMNRIKFSYSPYNVNSLSQAAAVAAMEDENYFRDTVGKICATRADTMTKLRERGFTGPDSATNFCRYHQPHALQTD</sequence>
<reference evidence="6" key="1">
    <citation type="journal article" date="2013" name="Environ. Microbiol.">
        <title>Microbiota from the distal guts of lean and obese adolescents exhibit partial functional redundancy besides clear differences in community structure.</title>
        <authorList>
            <person name="Ferrer M."/>
            <person name="Ruiz A."/>
            <person name="Lanza F."/>
            <person name="Haange S.B."/>
            <person name="Oberbach A."/>
            <person name="Till H."/>
            <person name="Bargiela R."/>
            <person name="Campoy C."/>
            <person name="Segura M.T."/>
            <person name="Richter M."/>
            <person name="von Bergen M."/>
            <person name="Seifert J."/>
            <person name="Suarez A."/>
        </authorList>
    </citation>
    <scope>NUCLEOTIDE SEQUENCE</scope>
</reference>
<feature type="domain" description="Aminotransferase class I/classII large" evidence="5">
    <location>
        <begin position="8"/>
        <end position="201"/>
    </location>
</feature>
<dbReference type="AlphaFoldDB" id="K1SYV3"/>
<dbReference type="InterPro" id="IPR015421">
    <property type="entry name" value="PyrdxlP-dep_Trfase_major"/>
</dbReference>
<feature type="non-terminal residue" evidence="6">
    <location>
        <position position="1"/>
    </location>
</feature>
<dbReference type="Pfam" id="PF00155">
    <property type="entry name" value="Aminotran_1_2"/>
    <property type="match status" value="1"/>
</dbReference>
<comment type="caution">
    <text evidence="6">The sequence shown here is derived from an EMBL/GenBank/DDBJ whole genome shotgun (WGS) entry which is preliminary data.</text>
</comment>
<organism evidence="6">
    <name type="scientific">human gut metagenome</name>
    <dbReference type="NCBI Taxonomy" id="408170"/>
    <lineage>
        <taxon>unclassified sequences</taxon>
        <taxon>metagenomes</taxon>
        <taxon>organismal metagenomes</taxon>
    </lineage>
</organism>
<dbReference type="PANTHER" id="PTHR42885:SF2">
    <property type="entry name" value="HISTIDINOL-PHOSPHATE AMINOTRANSFERASE"/>
    <property type="match status" value="1"/>
</dbReference>